<evidence type="ECO:0000313" key="2">
    <source>
        <dbReference type="Proteomes" id="UP000241488"/>
    </source>
</evidence>
<dbReference type="EMBL" id="MG922974">
    <property type="protein sequence ID" value="AVJ48939.1"/>
    <property type="molecule type" value="Genomic_DNA"/>
</dbReference>
<evidence type="ECO:0000313" key="1">
    <source>
        <dbReference type="EMBL" id="AVJ48939.1"/>
    </source>
</evidence>
<dbReference type="Proteomes" id="UP000241488">
    <property type="component" value="Segment"/>
</dbReference>
<keyword evidence="2" id="KW-1185">Reference proteome</keyword>
<dbReference type="RefSeq" id="YP_009837469.1">
    <property type="nucleotide sequence ID" value="NC_048700.1"/>
</dbReference>
<dbReference type="GeneID" id="55607659"/>
<name>A0A2P1CCH5_9CAUD</name>
<protein>
    <submittedName>
        <fullName evidence="1">Uncharacterized protein</fullName>
    </submittedName>
</protein>
<dbReference type="KEGG" id="vg:55607659"/>
<proteinExistence type="predicted"/>
<reference evidence="2" key="1">
    <citation type="submission" date="2018-02" db="EMBL/GenBank/DDBJ databases">
        <title>Complete genome of Klebsiella pneumoniae Podoviridae bacteriophage KP8.</title>
        <authorList>
            <person name="Bokovaya O."/>
            <person name="Tikunov A."/>
            <person name="Morozova V."/>
        </authorList>
    </citation>
    <scope>NUCLEOTIDE SEQUENCE [LARGE SCALE GENOMIC DNA]</scope>
</reference>
<sequence>MLKLTNSQTVFLKMVKSGTAPRALSNKTARTLNKMGLIKPNAMYGWILTTAGLQAIGELSNAGEKQA</sequence>
<organism evidence="1 2">
    <name type="scientific">Klebsiella phage KP8</name>
    <dbReference type="NCBI Taxonomy" id="2099850"/>
    <lineage>
        <taxon>Viruses</taxon>
        <taxon>Duplodnaviria</taxon>
        <taxon>Heunggongvirae</taxon>
        <taxon>Uroviricota</taxon>
        <taxon>Caudoviricetes</taxon>
        <taxon>Schitoviridae</taxon>
        <taxon>Enquatrovirinae</taxon>
        <taxon>Kaypoctavirus</taxon>
        <taxon>Kaypoctavirus KP8</taxon>
    </lineage>
</organism>
<accession>A0A2P1CCH5</accession>